<protein>
    <submittedName>
        <fullName evidence="1">Uncharacterized protein</fullName>
    </submittedName>
</protein>
<dbReference type="OrthoDB" id="2943675at2"/>
<evidence type="ECO:0000313" key="2">
    <source>
        <dbReference type="Proteomes" id="UP000075430"/>
    </source>
</evidence>
<keyword evidence="2" id="KW-1185">Reference proteome</keyword>
<dbReference type="AlphaFoldDB" id="A0A150FAZ0"/>
<dbReference type="RefSeq" id="WP_061520743.1">
    <property type="nucleotide sequence ID" value="NZ_JARLZY010000019.1"/>
</dbReference>
<dbReference type="Proteomes" id="UP000075430">
    <property type="component" value="Unassembled WGS sequence"/>
</dbReference>
<sequence length="203" mass="24416">MKEVKCQWCGSKGAKKEMSCEAKPTGKLNKNGSQKYIRKYFHDDCFEAYKQDKKFKENEAAEFDELYNYLLDLHRLERLDSRMIERIQDLRNGTVKYQNQKVKRYKEGVPFRKILDAYKFSEQQLRNVHNYKTLESSWQEFTYFLSIVISNMNEMKETNRRSKQQDVIRTNIINKQIQVQSEIDIKIKPKNIRKDELDISSFL</sequence>
<name>A0A150FAZ0_9BACI</name>
<gene>
    <name evidence="1" type="ORF">AXI58_10440</name>
</gene>
<evidence type="ECO:0000313" key="1">
    <source>
        <dbReference type="EMBL" id="KXZ22400.1"/>
    </source>
</evidence>
<accession>A0A150FAZ0</accession>
<proteinExistence type="predicted"/>
<reference evidence="2" key="1">
    <citation type="submission" date="2016-02" db="EMBL/GenBank/DDBJ databases">
        <authorList>
            <person name="Dunlap C."/>
        </authorList>
    </citation>
    <scope>NUCLEOTIDE SEQUENCE [LARGE SCALE GENOMIC DNA]</scope>
    <source>
        <strain evidence="2">NRRL B-41092</strain>
    </source>
</reference>
<organism evidence="1 2">
    <name type="scientific">Bacillus nakamurai</name>
    <dbReference type="NCBI Taxonomy" id="1793963"/>
    <lineage>
        <taxon>Bacteria</taxon>
        <taxon>Bacillati</taxon>
        <taxon>Bacillota</taxon>
        <taxon>Bacilli</taxon>
        <taxon>Bacillales</taxon>
        <taxon>Bacillaceae</taxon>
        <taxon>Bacillus</taxon>
    </lineage>
</organism>
<dbReference type="STRING" id="1793963.AXI58_10440"/>
<comment type="caution">
    <text evidence="1">The sequence shown here is derived from an EMBL/GenBank/DDBJ whole genome shotgun (WGS) entry which is preliminary data.</text>
</comment>
<dbReference type="EMBL" id="LSBA01000005">
    <property type="protein sequence ID" value="KXZ22400.1"/>
    <property type="molecule type" value="Genomic_DNA"/>
</dbReference>